<evidence type="ECO:0000313" key="3">
    <source>
        <dbReference type="Proteomes" id="UP000245680"/>
    </source>
</evidence>
<dbReference type="Pfam" id="PF12224">
    <property type="entry name" value="Amidoligase_2"/>
    <property type="match status" value="1"/>
</dbReference>
<protein>
    <recommendedName>
        <fullName evidence="4">Amidoligase enzyme</fullName>
    </recommendedName>
</protein>
<dbReference type="OrthoDB" id="5597599at2"/>
<evidence type="ECO:0000256" key="1">
    <source>
        <dbReference type="SAM" id="MobiDB-lite"/>
    </source>
</evidence>
<organism evidence="2 3">
    <name type="scientific">Meridianimarinicoccus roseus</name>
    <dbReference type="NCBI Taxonomy" id="2072018"/>
    <lineage>
        <taxon>Bacteria</taxon>
        <taxon>Pseudomonadati</taxon>
        <taxon>Pseudomonadota</taxon>
        <taxon>Alphaproteobacteria</taxon>
        <taxon>Rhodobacterales</taxon>
        <taxon>Paracoccaceae</taxon>
        <taxon>Meridianimarinicoccus</taxon>
    </lineage>
</organism>
<dbReference type="AlphaFoldDB" id="A0A2V2LAV5"/>
<dbReference type="EMBL" id="QGKU01000033">
    <property type="protein sequence ID" value="PWR02620.1"/>
    <property type="molecule type" value="Genomic_DNA"/>
</dbReference>
<evidence type="ECO:0008006" key="4">
    <source>
        <dbReference type="Google" id="ProtNLM"/>
    </source>
</evidence>
<feature type="region of interest" description="Disordered" evidence="1">
    <location>
        <begin position="1"/>
        <end position="20"/>
    </location>
</feature>
<dbReference type="Proteomes" id="UP000245680">
    <property type="component" value="Unassembled WGS sequence"/>
</dbReference>
<gene>
    <name evidence="2" type="ORF">DKT77_10560</name>
</gene>
<keyword evidence="3" id="KW-1185">Reference proteome</keyword>
<reference evidence="2 3" key="1">
    <citation type="submission" date="2018-05" db="EMBL/GenBank/DDBJ databases">
        <title>Rhodobacteraceae gen. nov., sp. nov. isolated from sea water.</title>
        <authorList>
            <person name="Ren Y."/>
        </authorList>
    </citation>
    <scope>NUCLEOTIDE SEQUENCE [LARGE SCALE GENOMIC DNA]</scope>
    <source>
        <strain evidence="2 3">TG-679</strain>
    </source>
</reference>
<comment type="caution">
    <text evidence="2">The sequence shown here is derived from an EMBL/GenBank/DDBJ whole genome shotgun (WGS) entry which is preliminary data.</text>
</comment>
<accession>A0A2V2LAV5</accession>
<proteinExistence type="predicted"/>
<name>A0A2V2LAV5_9RHOB</name>
<dbReference type="InterPro" id="IPR022025">
    <property type="entry name" value="Amidoligase_2"/>
</dbReference>
<sequence>MDFLTEVAAPPQPDNAEGAPRRVGVEVEFAAVTAADGAGIVREAFGGTVREEDAHRFHVEGTELGDFTCELDTQYAHRPYGADGGGGEGGMTGFRAEMRKLFGDISSLVMPCEIVCPPIPYTEIPRIDALVQRLNAAGAVGTRASPFYAFGAQLNPEIAGAREDDGDADGITAVLKSYLLLSGWLRGVMGLDLTRRAVAFADPFPKPYVATVLAGDYWPDVAGLIDDYLTHNPTRNRELDLLPLFAHLDEPRLRRVLDDPRIKARPTYHYRLPDANIGASDWSLCLEWNRWIVVERLAADRALLARMGADYLARAGDGRLRDWPLAASHWLIVQ</sequence>
<evidence type="ECO:0000313" key="2">
    <source>
        <dbReference type="EMBL" id="PWR02620.1"/>
    </source>
</evidence>
<dbReference type="RefSeq" id="WP_109811669.1">
    <property type="nucleotide sequence ID" value="NZ_QGKU01000033.1"/>
</dbReference>